<comment type="caution">
    <text evidence="3">The sequence shown here is derived from an EMBL/GenBank/DDBJ whole genome shotgun (WGS) entry which is preliminary data.</text>
</comment>
<accession>A0A8J3FSE5</accession>
<sequence length="180" mass="19286">MSFARVRALVVVGVLAVAAVVFVVVALVKDTQRDVVAGESCPTGAPLADVQLPDDPAQVTLKVYNATDRSGLAGQVTDAFKNRRFKTEKPAENKKQYDGVAIMRYGPKAVGSAQLVRAYFLDHAKLEYDAKRTNKVIDVVIGQDFQQLATTTEVNQSLVEIGEPEAPPGSCPAPADEDAQ</sequence>
<feature type="domain" description="LytR/CpsA/Psr regulator C-terminal" evidence="2">
    <location>
        <begin position="58"/>
        <end position="145"/>
    </location>
</feature>
<dbReference type="Pfam" id="PF13399">
    <property type="entry name" value="LytR_C"/>
    <property type="match status" value="1"/>
</dbReference>
<dbReference type="InterPro" id="IPR027381">
    <property type="entry name" value="LytR/CpsA/Psr_C"/>
</dbReference>
<feature type="transmembrane region" description="Helical" evidence="1">
    <location>
        <begin position="6"/>
        <end position="28"/>
    </location>
</feature>
<keyword evidence="1" id="KW-1133">Transmembrane helix</keyword>
<dbReference type="Proteomes" id="UP000656042">
    <property type="component" value="Unassembled WGS sequence"/>
</dbReference>
<dbReference type="AlphaFoldDB" id="A0A8J3FSE5"/>
<evidence type="ECO:0000256" key="1">
    <source>
        <dbReference type="SAM" id="Phobius"/>
    </source>
</evidence>
<proteinExistence type="predicted"/>
<keyword evidence="1" id="KW-0472">Membrane</keyword>
<reference evidence="3" key="1">
    <citation type="journal article" date="2014" name="Int. J. Syst. Evol. Microbiol.">
        <title>Complete genome sequence of Corynebacterium casei LMG S-19264T (=DSM 44701T), isolated from a smear-ripened cheese.</title>
        <authorList>
            <consortium name="US DOE Joint Genome Institute (JGI-PGF)"/>
            <person name="Walter F."/>
            <person name="Albersmeier A."/>
            <person name="Kalinowski J."/>
            <person name="Ruckert C."/>
        </authorList>
    </citation>
    <scope>NUCLEOTIDE SEQUENCE</scope>
    <source>
        <strain evidence="3">CGMCC 4.7299</strain>
    </source>
</reference>
<organism evidence="3 4">
    <name type="scientific">Mangrovihabitans endophyticus</name>
    <dbReference type="NCBI Taxonomy" id="1751298"/>
    <lineage>
        <taxon>Bacteria</taxon>
        <taxon>Bacillati</taxon>
        <taxon>Actinomycetota</taxon>
        <taxon>Actinomycetes</taxon>
        <taxon>Micromonosporales</taxon>
        <taxon>Micromonosporaceae</taxon>
        <taxon>Mangrovihabitans</taxon>
    </lineage>
</organism>
<dbReference type="Gene3D" id="3.30.70.2390">
    <property type="match status" value="1"/>
</dbReference>
<dbReference type="EMBL" id="BMMX01000043">
    <property type="protein sequence ID" value="GGL14068.1"/>
    <property type="molecule type" value="Genomic_DNA"/>
</dbReference>
<evidence type="ECO:0000313" key="4">
    <source>
        <dbReference type="Proteomes" id="UP000656042"/>
    </source>
</evidence>
<keyword evidence="1" id="KW-0812">Transmembrane</keyword>
<evidence type="ECO:0000313" key="3">
    <source>
        <dbReference type="EMBL" id="GGL14068.1"/>
    </source>
</evidence>
<name>A0A8J3FSE5_9ACTN</name>
<gene>
    <name evidence="3" type="ORF">GCM10012284_56050</name>
</gene>
<reference evidence="3" key="2">
    <citation type="submission" date="2020-09" db="EMBL/GenBank/DDBJ databases">
        <authorList>
            <person name="Sun Q."/>
            <person name="Zhou Y."/>
        </authorList>
    </citation>
    <scope>NUCLEOTIDE SEQUENCE</scope>
    <source>
        <strain evidence="3">CGMCC 4.7299</strain>
    </source>
</reference>
<dbReference type="RefSeq" id="WP_189082323.1">
    <property type="nucleotide sequence ID" value="NZ_BMMX01000043.1"/>
</dbReference>
<protein>
    <recommendedName>
        <fullName evidence="2">LytR/CpsA/Psr regulator C-terminal domain-containing protein</fullName>
    </recommendedName>
</protein>
<keyword evidence="4" id="KW-1185">Reference proteome</keyword>
<evidence type="ECO:0000259" key="2">
    <source>
        <dbReference type="Pfam" id="PF13399"/>
    </source>
</evidence>